<evidence type="ECO:0000256" key="1">
    <source>
        <dbReference type="ARBA" id="ARBA00023015"/>
    </source>
</evidence>
<dbReference type="InterPro" id="IPR011711">
    <property type="entry name" value="GntR_C"/>
</dbReference>
<dbReference type="SUPFAM" id="SSF48008">
    <property type="entry name" value="GntR ligand-binding domain-like"/>
    <property type="match status" value="1"/>
</dbReference>
<dbReference type="Proteomes" id="UP000289184">
    <property type="component" value="Unassembled WGS sequence"/>
</dbReference>
<dbReference type="InterPro" id="IPR008920">
    <property type="entry name" value="TF_FadR/GntR_C"/>
</dbReference>
<evidence type="ECO:0000259" key="4">
    <source>
        <dbReference type="PROSITE" id="PS50949"/>
    </source>
</evidence>
<evidence type="ECO:0000256" key="3">
    <source>
        <dbReference type="ARBA" id="ARBA00023163"/>
    </source>
</evidence>
<dbReference type="Pfam" id="PF00392">
    <property type="entry name" value="GntR"/>
    <property type="match status" value="1"/>
</dbReference>
<dbReference type="Pfam" id="PF07729">
    <property type="entry name" value="FCD"/>
    <property type="match status" value="1"/>
</dbReference>
<dbReference type="GO" id="GO:0003677">
    <property type="term" value="F:DNA binding"/>
    <property type="evidence" value="ECO:0007669"/>
    <property type="project" value="UniProtKB-KW"/>
</dbReference>
<dbReference type="SMART" id="SM00895">
    <property type="entry name" value="FCD"/>
    <property type="match status" value="1"/>
</dbReference>
<keyword evidence="1" id="KW-0805">Transcription regulation</keyword>
<dbReference type="InterPro" id="IPR036390">
    <property type="entry name" value="WH_DNA-bd_sf"/>
</dbReference>
<sequence length="236" mass="26671">METKVKSRKTSNAARKPNLRERVYGIVRQRIQMGLIRLEDRLVDHDIAQELHVSRMPVREALMQLKNEGVLEGTARGFVLRRFTLAEMNEIFEIRTLLEPSAAASASLHADPKSLAEMKGALEQAESAHLRTDLDDFMRSNARFRLVWLAMVPNRELAGAISRYIDHVQVVRLVTMDDQQVRSIILDGMRGLYEAFLSGDTELVRVRMLGHARAAAACYYSAYQKIFESGPSGKGN</sequence>
<dbReference type="PANTHER" id="PTHR43537:SF5">
    <property type="entry name" value="UXU OPERON TRANSCRIPTIONAL REGULATOR"/>
    <property type="match status" value="1"/>
</dbReference>
<dbReference type="GO" id="GO:0003700">
    <property type="term" value="F:DNA-binding transcription factor activity"/>
    <property type="evidence" value="ECO:0007669"/>
    <property type="project" value="InterPro"/>
</dbReference>
<name>A0A446CD61_9BURK</name>
<evidence type="ECO:0000313" key="6">
    <source>
        <dbReference type="Proteomes" id="UP000289184"/>
    </source>
</evidence>
<dbReference type="OrthoDB" id="5343379at2"/>
<reference evidence="5 6" key="1">
    <citation type="submission" date="2018-07" db="EMBL/GenBank/DDBJ databases">
        <authorList>
            <person name="Peeters C."/>
        </authorList>
    </citation>
    <scope>NUCLEOTIDE SEQUENCE [LARGE SCALE GENOMIC DNA]</scope>
    <source>
        <strain evidence="5 6">LMG 3411</strain>
    </source>
</reference>
<accession>A0A446CD61</accession>
<keyword evidence="3" id="KW-0804">Transcription</keyword>
<dbReference type="AlphaFoldDB" id="A0A446CD61"/>
<dbReference type="Gene3D" id="1.10.10.10">
    <property type="entry name" value="Winged helix-like DNA-binding domain superfamily/Winged helix DNA-binding domain"/>
    <property type="match status" value="1"/>
</dbReference>
<gene>
    <name evidence="5" type="primary">mcbR_4</name>
    <name evidence="5" type="ORF">AGI3411_02257</name>
</gene>
<proteinExistence type="predicted"/>
<dbReference type="PANTHER" id="PTHR43537">
    <property type="entry name" value="TRANSCRIPTIONAL REGULATOR, GNTR FAMILY"/>
    <property type="match status" value="1"/>
</dbReference>
<dbReference type="PROSITE" id="PS50949">
    <property type="entry name" value="HTH_GNTR"/>
    <property type="match status" value="1"/>
</dbReference>
<dbReference type="RefSeq" id="WP_129527467.1">
    <property type="nucleotide sequence ID" value="NZ_UFQB01000007.1"/>
</dbReference>
<dbReference type="Gene3D" id="1.20.120.530">
    <property type="entry name" value="GntR ligand-binding domain-like"/>
    <property type="match status" value="1"/>
</dbReference>
<dbReference type="InterPro" id="IPR036388">
    <property type="entry name" value="WH-like_DNA-bd_sf"/>
</dbReference>
<feature type="domain" description="HTH gntR-type" evidence="4">
    <location>
        <begin position="17"/>
        <end position="83"/>
    </location>
</feature>
<dbReference type="SMART" id="SM00345">
    <property type="entry name" value="HTH_GNTR"/>
    <property type="match status" value="1"/>
</dbReference>
<evidence type="ECO:0000256" key="2">
    <source>
        <dbReference type="ARBA" id="ARBA00023125"/>
    </source>
</evidence>
<dbReference type="InterPro" id="IPR000524">
    <property type="entry name" value="Tscrpt_reg_HTH_GntR"/>
</dbReference>
<keyword evidence="2" id="KW-0238">DNA-binding</keyword>
<organism evidence="5 6">
    <name type="scientific">Achromobacter agilis</name>
    <dbReference type="NCBI Taxonomy" id="1353888"/>
    <lineage>
        <taxon>Bacteria</taxon>
        <taxon>Pseudomonadati</taxon>
        <taxon>Pseudomonadota</taxon>
        <taxon>Betaproteobacteria</taxon>
        <taxon>Burkholderiales</taxon>
        <taxon>Alcaligenaceae</taxon>
        <taxon>Achromobacter</taxon>
    </lineage>
</organism>
<keyword evidence="6" id="KW-1185">Reference proteome</keyword>
<dbReference type="SUPFAM" id="SSF46785">
    <property type="entry name" value="Winged helix' DNA-binding domain"/>
    <property type="match status" value="1"/>
</dbReference>
<evidence type="ECO:0000313" key="5">
    <source>
        <dbReference type="EMBL" id="SSW65810.1"/>
    </source>
</evidence>
<protein>
    <submittedName>
        <fullName evidence="5">HTH-type transcriptional regulator McbR</fullName>
    </submittedName>
</protein>
<dbReference type="EMBL" id="UFQB01000007">
    <property type="protein sequence ID" value="SSW65810.1"/>
    <property type="molecule type" value="Genomic_DNA"/>
</dbReference>